<dbReference type="InterPro" id="IPR012763">
    <property type="entry name" value="DNA_pol_III_sug/sutau_N"/>
</dbReference>
<dbReference type="GO" id="GO:0003677">
    <property type="term" value="F:DNA binding"/>
    <property type="evidence" value="ECO:0007669"/>
    <property type="project" value="InterPro"/>
</dbReference>
<dbReference type="NCBIfam" id="TIGR02397">
    <property type="entry name" value="dnaX_nterm"/>
    <property type="match status" value="1"/>
</dbReference>
<protein>
    <recommendedName>
        <fullName evidence="8">DNA polymerase III subunit gamma/tau</fullName>
        <ecNumber evidence="8">2.7.7.7</ecNumber>
    </recommendedName>
</protein>
<dbReference type="KEGG" id="mfq:MYF_01855"/>
<dbReference type="SMART" id="SM00382">
    <property type="entry name" value="AAA"/>
    <property type="match status" value="1"/>
</dbReference>
<comment type="catalytic activity">
    <reaction evidence="7 8">
        <text>DNA(n) + a 2'-deoxyribonucleoside 5'-triphosphate = DNA(n+1) + diphosphate</text>
        <dbReference type="Rhea" id="RHEA:22508"/>
        <dbReference type="Rhea" id="RHEA-COMP:17339"/>
        <dbReference type="Rhea" id="RHEA-COMP:17340"/>
        <dbReference type="ChEBI" id="CHEBI:33019"/>
        <dbReference type="ChEBI" id="CHEBI:61560"/>
        <dbReference type="ChEBI" id="CHEBI:173112"/>
        <dbReference type="EC" id="2.7.7.7"/>
    </reaction>
</comment>
<dbReference type="STRING" id="743971.MYF_01855"/>
<dbReference type="RefSeq" id="WP_002557547.1">
    <property type="nucleotide sequence ID" value="NZ_CP007585.1"/>
</dbReference>
<dbReference type="EMBL" id="CP007585">
    <property type="protein sequence ID" value="AJC49885.1"/>
    <property type="molecule type" value="Genomic_DNA"/>
</dbReference>
<dbReference type="Gene3D" id="3.40.50.300">
    <property type="entry name" value="P-loop containing nucleotide triphosphate hydrolases"/>
    <property type="match status" value="1"/>
</dbReference>
<dbReference type="OrthoDB" id="9810148at2"/>
<gene>
    <name evidence="8 10" type="primary">dnaX</name>
    <name evidence="10" type="ORF">MYF_01855</name>
</gene>
<dbReference type="PANTHER" id="PTHR11669">
    <property type="entry name" value="REPLICATION FACTOR C / DNA POLYMERASE III GAMMA-TAU SUBUNIT"/>
    <property type="match status" value="1"/>
</dbReference>
<comment type="subunit">
    <text evidence="8">DNA polymerase III contains a core (composed of alpha, epsilon and theta chains) that associates with a tau subunit. This core dimerizes to form the POLIII' complex. PolIII' associates with the gamma complex (composed of gamma, delta, delta', psi and chi chains) and with the beta chain to form the complete DNA polymerase III complex.</text>
</comment>
<evidence type="ECO:0000313" key="10">
    <source>
        <dbReference type="EMBL" id="AJC49885.1"/>
    </source>
</evidence>
<keyword evidence="3 8" id="KW-0547">Nucleotide-binding</keyword>
<dbReference type="Pfam" id="PF13177">
    <property type="entry name" value="DNA_pol3_delta2"/>
    <property type="match status" value="1"/>
</dbReference>
<evidence type="ECO:0000256" key="3">
    <source>
        <dbReference type="ARBA" id="ARBA00022741"/>
    </source>
</evidence>
<dbReference type="PRINTS" id="PR00300">
    <property type="entry name" value="CLPPROTEASEA"/>
</dbReference>
<keyword evidence="8 10" id="KW-0808">Transferase</keyword>
<keyword evidence="5 8" id="KW-0067">ATP-binding</keyword>
<dbReference type="PANTHER" id="PTHR11669:SF0">
    <property type="entry name" value="PROTEIN STICHEL-LIKE 2"/>
    <property type="match status" value="1"/>
</dbReference>
<dbReference type="NCBIfam" id="NF004046">
    <property type="entry name" value="PRK05563.1"/>
    <property type="match status" value="1"/>
</dbReference>
<keyword evidence="2" id="KW-0479">Metal-binding</keyword>
<dbReference type="GO" id="GO:0009360">
    <property type="term" value="C:DNA polymerase III complex"/>
    <property type="evidence" value="ECO:0007669"/>
    <property type="project" value="InterPro"/>
</dbReference>
<proteinExistence type="inferred from homology"/>
<dbReference type="EC" id="2.7.7.7" evidence="8"/>
<comment type="function">
    <text evidence="8">DNA polymerase III is a complex, multichain enzyme responsible for most of the replicative synthesis in bacteria. This DNA polymerase also exhibits 3' to 5' exonuclease activity.</text>
</comment>
<evidence type="ECO:0000256" key="7">
    <source>
        <dbReference type="ARBA" id="ARBA00049244"/>
    </source>
</evidence>
<evidence type="ECO:0000256" key="6">
    <source>
        <dbReference type="ARBA" id="ARBA00022932"/>
    </source>
</evidence>
<dbReference type="Gene3D" id="1.10.8.60">
    <property type="match status" value="1"/>
</dbReference>
<dbReference type="GO" id="GO:0046872">
    <property type="term" value="F:metal ion binding"/>
    <property type="evidence" value="ECO:0007669"/>
    <property type="project" value="UniProtKB-KW"/>
</dbReference>
<keyword evidence="11" id="KW-1185">Reference proteome</keyword>
<dbReference type="Proteomes" id="UP000031129">
    <property type="component" value="Chromosome"/>
</dbReference>
<dbReference type="SUPFAM" id="SSF52540">
    <property type="entry name" value="P-loop containing nucleoside triphosphate hydrolases"/>
    <property type="match status" value="1"/>
</dbReference>
<dbReference type="SUPFAM" id="SSF48019">
    <property type="entry name" value="post-AAA+ oligomerization domain-like"/>
    <property type="match status" value="1"/>
</dbReference>
<evidence type="ECO:0000256" key="8">
    <source>
        <dbReference type="RuleBase" id="RU364063"/>
    </source>
</evidence>
<keyword evidence="8" id="KW-0235">DNA replication</keyword>
<reference evidence="10 11" key="1">
    <citation type="journal article" date="2015" name="Genome Announc.">
        <title>Complete Genome Sequence of Mycoplasma flocculare Strain Ms42T (ATCC 27399T).</title>
        <authorList>
            <person name="Calcutt M.J."/>
            <person name="Foecking M.F."/>
            <person name="Heidari M.B."/>
            <person name="McIntosh M.A."/>
        </authorList>
    </citation>
    <scope>NUCLEOTIDE SEQUENCE [LARGE SCALE GENOMIC DNA]</scope>
    <source>
        <strain evidence="11">ATCC 27399</strain>
    </source>
</reference>
<dbReference type="Gene3D" id="1.20.272.10">
    <property type="match status" value="1"/>
</dbReference>
<evidence type="ECO:0000256" key="2">
    <source>
        <dbReference type="ARBA" id="ARBA00022723"/>
    </source>
</evidence>
<keyword evidence="4" id="KW-0862">Zinc</keyword>
<keyword evidence="6 8" id="KW-0239">DNA-directed DNA polymerase</keyword>
<accession>A0A0A8E6L3</accession>
<dbReference type="GO" id="GO:0005524">
    <property type="term" value="F:ATP binding"/>
    <property type="evidence" value="ECO:0007669"/>
    <property type="project" value="UniProtKB-KW"/>
</dbReference>
<dbReference type="AlphaFoldDB" id="A0A0A8E6L3"/>
<name>A0A0A8E6L3_MESFC</name>
<dbReference type="InterPro" id="IPR027417">
    <property type="entry name" value="P-loop_NTPase"/>
</dbReference>
<dbReference type="CDD" id="cd00009">
    <property type="entry name" value="AAA"/>
    <property type="match status" value="1"/>
</dbReference>
<dbReference type="GO" id="GO:0003887">
    <property type="term" value="F:DNA-directed DNA polymerase activity"/>
    <property type="evidence" value="ECO:0007669"/>
    <property type="project" value="UniProtKB-KW"/>
</dbReference>
<dbReference type="GO" id="GO:0006261">
    <property type="term" value="P:DNA-templated DNA replication"/>
    <property type="evidence" value="ECO:0007669"/>
    <property type="project" value="TreeGrafter"/>
</dbReference>
<sequence length="725" mass="84432">MEMKKNYVAWYRKYRPQKFSDIVGQKFLLESLKNIIKSNKFFHAYLFSGPRGTGKTSVAKIFANAINCTHRQNSIDACKNCIANLNNSLDIIEMDAASHNGVKEIREIIENLINLPQVSPYKIYILDEVHMLSNPAFNAFLKTLEEPPKHMIFILATTEVHKIPLTILSRVQRYNFLGLGEKEICNQLKFILEKEKIKYEKEALKSIFLLSQSSLRDAISILEQVITFGNGVLNQKNIIELFGLVNKEILVNFVNALFLNDSKISFEILEQISLQSKNFRLFLESLINLVKEWIIWQNTKTEELLEFYNIIDLNNLKISYDFAFKFLEIAFSSLKDINFGEFQYLTLEIFVMRILAQNNDIIKKLNNLSSENLSKNKIEIIKKTQKNDAKNHFSNFQKTKELIEKSEKFESKDLEFDTSLKNQESYSSIPNPKLDQNLKKNSININVFSKSSVEFKEPNRINTEFISSANQTTDKKNIRNSETFYANSNLESENKIEFSSSSLEQENSEKEVNVNNTEKIYDDTFTFQTKNNEKSNQFLNNSDKSNDNLFNFNLETNFDNNTSKFIKEPNLKDYLSAEEALNFMLLGKDFYKQDPSTYNNLTLNWDKNLPFFEYNDELLDIVNVLKYAEIISLGPNFVCFIAKNDEYEDLLIETIKENRHVNELLSQIFNCEMHAVAFSKKLVNETKIMFNEFKSQGKKITTKPFKPPKQKSISKTDLEKLFFDK</sequence>
<dbReference type="Pfam" id="PF22608">
    <property type="entry name" value="DNAX_ATPase_lid"/>
    <property type="match status" value="1"/>
</dbReference>
<dbReference type="InterPro" id="IPR050238">
    <property type="entry name" value="DNA_Rep/Repair_Clamp_Loader"/>
</dbReference>
<evidence type="ECO:0000259" key="9">
    <source>
        <dbReference type="SMART" id="SM00382"/>
    </source>
</evidence>
<dbReference type="InterPro" id="IPR001270">
    <property type="entry name" value="ClpA/B"/>
</dbReference>
<feature type="domain" description="AAA+ ATPase" evidence="9">
    <location>
        <begin position="41"/>
        <end position="181"/>
    </location>
</feature>
<dbReference type="InterPro" id="IPR045085">
    <property type="entry name" value="HLD_clamp_pol_III_gamma_tau"/>
</dbReference>
<keyword evidence="8 10" id="KW-0548">Nucleotidyltransferase</keyword>
<dbReference type="InterPro" id="IPR008921">
    <property type="entry name" value="DNA_pol3_clamp-load_cplx_C"/>
</dbReference>
<organism evidence="10 11">
    <name type="scientific">Mesomycoplasma flocculare ATCC 27399</name>
    <dbReference type="NCBI Taxonomy" id="743971"/>
    <lineage>
        <taxon>Bacteria</taxon>
        <taxon>Bacillati</taxon>
        <taxon>Mycoplasmatota</taxon>
        <taxon>Mycoplasmoidales</taxon>
        <taxon>Metamycoplasmataceae</taxon>
        <taxon>Mesomycoplasma</taxon>
    </lineage>
</organism>
<dbReference type="InterPro" id="IPR003593">
    <property type="entry name" value="AAA+_ATPase"/>
</dbReference>
<dbReference type="HOGENOM" id="CLU_006229_0_3_14"/>
<evidence type="ECO:0000313" key="11">
    <source>
        <dbReference type="Proteomes" id="UP000031129"/>
    </source>
</evidence>
<evidence type="ECO:0000256" key="4">
    <source>
        <dbReference type="ARBA" id="ARBA00022833"/>
    </source>
</evidence>
<evidence type="ECO:0000256" key="5">
    <source>
        <dbReference type="ARBA" id="ARBA00022840"/>
    </source>
</evidence>
<comment type="similarity">
    <text evidence="1 8">Belongs to the DnaX/STICHEL family.</text>
</comment>
<evidence type="ECO:0000256" key="1">
    <source>
        <dbReference type="ARBA" id="ARBA00006360"/>
    </source>
</evidence>